<evidence type="ECO:0000313" key="1">
    <source>
        <dbReference type="EMBL" id="JAD30610.1"/>
    </source>
</evidence>
<name>A0A0A8Z1M6_ARUDO</name>
<dbReference type="EMBL" id="GBRH01267285">
    <property type="protein sequence ID" value="JAD30610.1"/>
    <property type="molecule type" value="Transcribed_RNA"/>
</dbReference>
<reference evidence="1" key="2">
    <citation type="journal article" date="2015" name="Data Brief">
        <title>Shoot transcriptome of the giant reed, Arundo donax.</title>
        <authorList>
            <person name="Barrero R.A."/>
            <person name="Guerrero F.D."/>
            <person name="Moolhuijzen P."/>
            <person name="Goolsby J.A."/>
            <person name="Tidwell J."/>
            <person name="Bellgard S.E."/>
            <person name="Bellgard M.I."/>
        </authorList>
    </citation>
    <scope>NUCLEOTIDE SEQUENCE</scope>
    <source>
        <tissue evidence="1">Shoot tissue taken approximately 20 cm above the soil surface</tissue>
    </source>
</reference>
<protein>
    <submittedName>
        <fullName evidence="1">Uncharacterized protein</fullName>
    </submittedName>
</protein>
<sequence length="56" mass="6603">MRCENLLLGCLGHGEGIVLAPDFEVIDYSVSELFNWRWDYRLSMRQLAYAFKQSFI</sequence>
<accession>A0A0A8Z1M6</accession>
<proteinExistence type="predicted"/>
<reference evidence="1" key="1">
    <citation type="submission" date="2014-09" db="EMBL/GenBank/DDBJ databases">
        <authorList>
            <person name="Magalhaes I.L.F."/>
            <person name="Oliveira U."/>
            <person name="Santos F.R."/>
            <person name="Vidigal T.H.D.A."/>
            <person name="Brescovit A.D."/>
            <person name="Santos A.J."/>
        </authorList>
    </citation>
    <scope>NUCLEOTIDE SEQUENCE</scope>
    <source>
        <tissue evidence="1">Shoot tissue taken approximately 20 cm above the soil surface</tissue>
    </source>
</reference>
<organism evidence="1">
    <name type="scientific">Arundo donax</name>
    <name type="common">Giant reed</name>
    <name type="synonym">Donax arundinaceus</name>
    <dbReference type="NCBI Taxonomy" id="35708"/>
    <lineage>
        <taxon>Eukaryota</taxon>
        <taxon>Viridiplantae</taxon>
        <taxon>Streptophyta</taxon>
        <taxon>Embryophyta</taxon>
        <taxon>Tracheophyta</taxon>
        <taxon>Spermatophyta</taxon>
        <taxon>Magnoliopsida</taxon>
        <taxon>Liliopsida</taxon>
        <taxon>Poales</taxon>
        <taxon>Poaceae</taxon>
        <taxon>PACMAD clade</taxon>
        <taxon>Arundinoideae</taxon>
        <taxon>Arundineae</taxon>
        <taxon>Arundo</taxon>
    </lineage>
</organism>
<dbReference type="AlphaFoldDB" id="A0A0A8Z1M6"/>